<gene>
    <name evidence="2" type="ORF">HXX76_008662</name>
</gene>
<protein>
    <submittedName>
        <fullName evidence="2">Uncharacterized protein</fullName>
    </submittedName>
</protein>
<name>A0A835SWT7_CHLIN</name>
<feature type="compositionally biased region" description="Low complexity" evidence="1">
    <location>
        <begin position="298"/>
        <end position="313"/>
    </location>
</feature>
<dbReference type="Pfam" id="PF06101">
    <property type="entry name" value="Vps62"/>
    <property type="match status" value="1"/>
</dbReference>
<evidence type="ECO:0000313" key="2">
    <source>
        <dbReference type="EMBL" id="KAG2432932.1"/>
    </source>
</evidence>
<keyword evidence="3" id="KW-1185">Reference proteome</keyword>
<evidence type="ECO:0000313" key="3">
    <source>
        <dbReference type="Proteomes" id="UP000650467"/>
    </source>
</evidence>
<dbReference type="OrthoDB" id="188042at2759"/>
<accession>A0A835SWT7</accession>
<feature type="region of interest" description="Disordered" evidence="1">
    <location>
        <begin position="279"/>
        <end position="341"/>
    </location>
</feature>
<feature type="compositionally biased region" description="Basic and acidic residues" evidence="1">
    <location>
        <begin position="288"/>
        <end position="297"/>
    </location>
</feature>
<reference evidence="2" key="1">
    <citation type="journal article" date="2020" name="bioRxiv">
        <title>Comparative genomics of Chlamydomonas.</title>
        <authorList>
            <person name="Craig R.J."/>
            <person name="Hasan A.R."/>
            <person name="Ness R.W."/>
            <person name="Keightley P.D."/>
        </authorList>
    </citation>
    <scope>NUCLEOTIDE SEQUENCE</scope>
    <source>
        <strain evidence="2">SAG 7.73</strain>
    </source>
</reference>
<evidence type="ECO:0000256" key="1">
    <source>
        <dbReference type="SAM" id="MobiDB-lite"/>
    </source>
</evidence>
<dbReference type="Proteomes" id="UP000650467">
    <property type="component" value="Unassembled WGS sequence"/>
</dbReference>
<organism evidence="2 3">
    <name type="scientific">Chlamydomonas incerta</name>
    <dbReference type="NCBI Taxonomy" id="51695"/>
    <lineage>
        <taxon>Eukaryota</taxon>
        <taxon>Viridiplantae</taxon>
        <taxon>Chlorophyta</taxon>
        <taxon>core chlorophytes</taxon>
        <taxon>Chlorophyceae</taxon>
        <taxon>CS clade</taxon>
        <taxon>Chlamydomonadales</taxon>
        <taxon>Chlamydomonadaceae</taxon>
        <taxon>Chlamydomonas</taxon>
    </lineage>
</organism>
<dbReference type="PANTHER" id="PTHR48174">
    <property type="entry name" value="DUF946 FAMILY PROTEIN"/>
    <property type="match status" value="1"/>
</dbReference>
<proteinExistence type="predicted"/>
<feature type="region of interest" description="Disordered" evidence="1">
    <location>
        <begin position="252"/>
        <end position="271"/>
    </location>
</feature>
<dbReference type="EMBL" id="JAEHOC010000020">
    <property type="protein sequence ID" value="KAG2432932.1"/>
    <property type="molecule type" value="Genomic_DNA"/>
</dbReference>
<sequence>MDRAGLHYYNEGVSGCGESHEFRSVPGGVQEMLPAGQLTQEKLLAAQERVSNPENLSLTLERRHYGGHDRRRLSEVPIYVHAKLLLDQVHGRPEAYEINYITLYAFNGHYAVPFGLPLFMVGHHVGDWEHLTVRLDARSLELQGVWYNAHRNIEGEWCPAADVPRTRCGRIIGHVAINGHGIYPHCGIIPRLFFAANDRTSRTGPVWSPTRIVRMCGVPQSQGAPHLCPTVRSRGCALPLALAAPRPPTALHATAAADPDTDNSPSTAAADADAVQLQLQQQAPSQPPKEHLRHHDQQQQQQGNGSSAGAQRQQDAKGQQHQDLTVGWNSGDALLPQQGSGAGGAYMVPQVVHDSSPWQQFQGRWGTVIGAMHQGWFLGAEPPVSRGLLRRLFLPCAPGVDSLPPPVQRH</sequence>
<dbReference type="AlphaFoldDB" id="A0A835SWT7"/>
<dbReference type="PANTHER" id="PTHR48174:SF5">
    <property type="entry name" value="VACUOLAR PROTEIN SORTING-ASSOCIATED PROTEIN 62"/>
    <property type="match status" value="1"/>
</dbReference>
<dbReference type="InterPro" id="IPR009291">
    <property type="entry name" value="Vps62"/>
</dbReference>
<comment type="caution">
    <text evidence="2">The sequence shown here is derived from an EMBL/GenBank/DDBJ whole genome shotgun (WGS) entry which is preliminary data.</text>
</comment>